<sequence>MRVDGNSPVDVWDPYSCGLMRGDGCEEQVNSLSVGPTDTPYLRRNAAQASRDPQPRTGATLYKVIESAYVPYESATMPTSPAGNSLGDKTLKVSFAPPVFASTTLSPLSATTMVASAVIRDRLATGTGGRLLDKIDAQSTYKGGEGKGLVDEYLVRNAATADAAASMAVRDFWAFWYRACFPRCMDWRIPDLASSLMCMSLAIDYVGVPDSFEQSWLTDAYVHASSEGLACLQGEQATQTLREIALFNSFTKTKEAVVDASASIPGLKAFVEASGGIPTPVELERARWWDACYGTLLRVIITTQDYHHLTHADGTWNAFGCDKILRAVSQPIRCNDIPDMLFDYTHKEWLNEQIMAVAVNGGRALTGYGNAVARITDTVLACDCGAPGHEEGAELAMGTVLFEGIHPRYRLRRMLKGLACAEPSIKDAYAIRPAGTRIKTVADTVLLPGDQMYAPDWTPLWTQAPASTRTTRKDIEKVARWVVKRSLSGPRDYAGAAACQAAAETVLADCDRLIDVAALRGLDEAWMHLFDTVIDASVTDAAAREQAMREWRPVVGRIWQEDVVNAENPSVGDPEYIDERIFMDMDTAFQRSFYQPSPEGFAVRRAFLGVVTSLFELSGLNPFARMTDGTAKLFAADSR</sequence>
<proteinExistence type="predicted"/>
<evidence type="ECO:0000313" key="1">
    <source>
        <dbReference type="EMBL" id="MBB5108934.1"/>
    </source>
</evidence>
<dbReference type="EMBL" id="JACHJD010000022">
    <property type="protein sequence ID" value="MBB5108934.1"/>
    <property type="molecule type" value="Genomic_DNA"/>
</dbReference>
<accession>A0A7W8B232</accession>
<name>A0A7W8B232_STRST</name>
<dbReference type="Proteomes" id="UP000549009">
    <property type="component" value="Unassembled WGS sequence"/>
</dbReference>
<dbReference type="AlphaFoldDB" id="A0A7W8B232"/>
<dbReference type="RefSeq" id="WP_184925830.1">
    <property type="nucleotide sequence ID" value="NZ_BMSQ01000025.1"/>
</dbReference>
<evidence type="ECO:0000313" key="2">
    <source>
        <dbReference type="Proteomes" id="UP000549009"/>
    </source>
</evidence>
<gene>
    <name evidence="1" type="ORF">FHS40_008060</name>
</gene>
<protein>
    <submittedName>
        <fullName evidence="1">Uncharacterized protein</fullName>
    </submittedName>
</protein>
<comment type="caution">
    <text evidence="1">The sequence shown here is derived from an EMBL/GenBank/DDBJ whole genome shotgun (WGS) entry which is preliminary data.</text>
</comment>
<keyword evidence="2" id="KW-1185">Reference proteome</keyword>
<organism evidence="1 2">
    <name type="scientific">Streptomyces spectabilis</name>
    <dbReference type="NCBI Taxonomy" id="68270"/>
    <lineage>
        <taxon>Bacteria</taxon>
        <taxon>Bacillati</taxon>
        <taxon>Actinomycetota</taxon>
        <taxon>Actinomycetes</taxon>
        <taxon>Kitasatosporales</taxon>
        <taxon>Streptomycetaceae</taxon>
        <taxon>Streptomyces</taxon>
    </lineage>
</organism>
<reference evidence="1 2" key="1">
    <citation type="submission" date="2020-08" db="EMBL/GenBank/DDBJ databases">
        <title>Genomic Encyclopedia of Type Strains, Phase III (KMG-III): the genomes of soil and plant-associated and newly described type strains.</title>
        <authorList>
            <person name="Whitman W."/>
        </authorList>
    </citation>
    <scope>NUCLEOTIDE SEQUENCE [LARGE SCALE GENOMIC DNA]</scope>
    <source>
        <strain evidence="1 2">CECT 3146</strain>
    </source>
</reference>